<dbReference type="Gene3D" id="3.30.70.20">
    <property type="match status" value="1"/>
</dbReference>
<organism evidence="1 2">
    <name type="scientific">Roseateles rivi</name>
    <dbReference type="NCBI Taxonomy" id="3299028"/>
    <lineage>
        <taxon>Bacteria</taxon>
        <taxon>Pseudomonadati</taxon>
        <taxon>Pseudomonadota</taxon>
        <taxon>Betaproteobacteria</taxon>
        <taxon>Burkholderiales</taxon>
        <taxon>Sphaerotilaceae</taxon>
        <taxon>Roseateles</taxon>
    </lineage>
</organism>
<dbReference type="RefSeq" id="WP_394459469.1">
    <property type="nucleotide sequence ID" value="NZ_JBIGHZ010000002.1"/>
</dbReference>
<evidence type="ECO:0000313" key="1">
    <source>
        <dbReference type="EMBL" id="MFG6447795.1"/>
    </source>
</evidence>
<evidence type="ECO:0000313" key="2">
    <source>
        <dbReference type="Proteomes" id="UP001606099"/>
    </source>
</evidence>
<name>A0ABW7FTZ0_9BURK</name>
<sequence length="94" mass="10064">MADFAARHHRNAPGRIYVDTSCIDCMVCKDLAPAHFDLDLATETFFVCKQPSTASEMDCVQEAIDACPCHCIGCDGPVLLSQGEASCASTPPQN</sequence>
<comment type="caution">
    <text evidence="1">The sequence shown here is derived from an EMBL/GenBank/DDBJ whole genome shotgun (WGS) entry which is preliminary data.</text>
</comment>
<dbReference type="Pfam" id="PF13370">
    <property type="entry name" value="Fer4_13"/>
    <property type="match status" value="1"/>
</dbReference>
<gene>
    <name evidence="1" type="ORF">ACG0Z6_05990</name>
</gene>
<dbReference type="Proteomes" id="UP001606099">
    <property type="component" value="Unassembled WGS sequence"/>
</dbReference>
<protein>
    <submittedName>
        <fullName evidence="1">Ferredoxin</fullName>
    </submittedName>
</protein>
<keyword evidence="2" id="KW-1185">Reference proteome</keyword>
<proteinExistence type="predicted"/>
<accession>A0ABW7FTZ0</accession>
<reference evidence="1 2" key="1">
    <citation type="submission" date="2024-08" db="EMBL/GenBank/DDBJ databases">
        <authorList>
            <person name="Lu H."/>
        </authorList>
    </citation>
    <scope>NUCLEOTIDE SEQUENCE [LARGE SCALE GENOMIC DNA]</scope>
    <source>
        <strain evidence="1 2">BYS180W</strain>
    </source>
</reference>
<dbReference type="EMBL" id="JBIGHZ010000002">
    <property type="protein sequence ID" value="MFG6447795.1"/>
    <property type="molecule type" value="Genomic_DNA"/>
</dbReference>